<evidence type="ECO:0000313" key="3">
    <source>
        <dbReference type="Proteomes" id="UP000807342"/>
    </source>
</evidence>
<accession>A0A9P5XE74</accession>
<proteinExistence type="predicted"/>
<name>A0A9P5XE74_9AGAR</name>
<sequence length="77" mass="8326">MFSSIFWTLHTFFTAAYLNCAPNLKGVIGREGFVVAPRDNSRVDEICWCFLEAAPQGADLGVLILSMKPDCSAAVAA</sequence>
<dbReference type="Proteomes" id="UP000807342">
    <property type="component" value="Unassembled WGS sequence"/>
</dbReference>
<reference evidence="2" key="1">
    <citation type="submission" date="2020-11" db="EMBL/GenBank/DDBJ databases">
        <authorList>
            <consortium name="DOE Joint Genome Institute"/>
            <person name="Ahrendt S."/>
            <person name="Riley R."/>
            <person name="Andreopoulos W."/>
            <person name="Labutti K."/>
            <person name="Pangilinan J."/>
            <person name="Ruiz-Duenas F.J."/>
            <person name="Barrasa J.M."/>
            <person name="Sanchez-Garcia M."/>
            <person name="Camarero S."/>
            <person name="Miyauchi S."/>
            <person name="Serrano A."/>
            <person name="Linde D."/>
            <person name="Babiker R."/>
            <person name="Drula E."/>
            <person name="Ayuso-Fernandez I."/>
            <person name="Pacheco R."/>
            <person name="Padilla G."/>
            <person name="Ferreira P."/>
            <person name="Barriuso J."/>
            <person name="Kellner H."/>
            <person name="Castanera R."/>
            <person name="Alfaro M."/>
            <person name="Ramirez L."/>
            <person name="Pisabarro A.G."/>
            <person name="Kuo A."/>
            <person name="Tritt A."/>
            <person name="Lipzen A."/>
            <person name="He G."/>
            <person name="Yan M."/>
            <person name="Ng V."/>
            <person name="Cullen D."/>
            <person name="Martin F."/>
            <person name="Rosso M.-N."/>
            <person name="Henrissat B."/>
            <person name="Hibbett D."/>
            <person name="Martinez A.T."/>
            <person name="Grigoriev I.V."/>
        </authorList>
    </citation>
    <scope>NUCLEOTIDE SEQUENCE</scope>
    <source>
        <strain evidence="2">MF-IS2</strain>
    </source>
</reference>
<keyword evidence="1" id="KW-0732">Signal</keyword>
<protein>
    <submittedName>
        <fullName evidence="2">Uncharacterized protein</fullName>
    </submittedName>
</protein>
<feature type="signal peptide" evidence="1">
    <location>
        <begin position="1"/>
        <end position="20"/>
    </location>
</feature>
<comment type="caution">
    <text evidence="2">The sequence shown here is derived from an EMBL/GenBank/DDBJ whole genome shotgun (WGS) entry which is preliminary data.</text>
</comment>
<keyword evidence="3" id="KW-1185">Reference proteome</keyword>
<feature type="chain" id="PRO_5040321297" evidence="1">
    <location>
        <begin position="21"/>
        <end position="77"/>
    </location>
</feature>
<evidence type="ECO:0000313" key="2">
    <source>
        <dbReference type="EMBL" id="KAF9448679.1"/>
    </source>
</evidence>
<dbReference type="EMBL" id="MU151153">
    <property type="protein sequence ID" value="KAF9448679.1"/>
    <property type="molecule type" value="Genomic_DNA"/>
</dbReference>
<dbReference type="AlphaFoldDB" id="A0A9P5XE74"/>
<gene>
    <name evidence="2" type="ORF">P691DRAFT_30624</name>
</gene>
<evidence type="ECO:0000256" key="1">
    <source>
        <dbReference type="SAM" id="SignalP"/>
    </source>
</evidence>
<organism evidence="2 3">
    <name type="scientific">Macrolepiota fuliginosa MF-IS2</name>
    <dbReference type="NCBI Taxonomy" id="1400762"/>
    <lineage>
        <taxon>Eukaryota</taxon>
        <taxon>Fungi</taxon>
        <taxon>Dikarya</taxon>
        <taxon>Basidiomycota</taxon>
        <taxon>Agaricomycotina</taxon>
        <taxon>Agaricomycetes</taxon>
        <taxon>Agaricomycetidae</taxon>
        <taxon>Agaricales</taxon>
        <taxon>Agaricineae</taxon>
        <taxon>Agaricaceae</taxon>
        <taxon>Macrolepiota</taxon>
    </lineage>
</organism>